<evidence type="ECO:0000313" key="3">
    <source>
        <dbReference type="Proteomes" id="UP001218208"/>
    </source>
</evidence>
<dbReference type="Pfam" id="PF15560">
    <property type="entry name" value="Imm12"/>
    <property type="match status" value="1"/>
</dbReference>
<dbReference type="AlphaFoldDB" id="A0AAI9C3W1"/>
<dbReference type="InterPro" id="IPR029088">
    <property type="entry name" value="Imm12"/>
</dbReference>
<dbReference type="Proteomes" id="UP001218208">
    <property type="component" value="Unassembled WGS sequence"/>
</dbReference>
<accession>A0AAI9C3W1</accession>
<dbReference type="EMBL" id="ABLOJW010000018">
    <property type="protein sequence ID" value="EKT4093661.1"/>
    <property type="molecule type" value="Genomic_DNA"/>
</dbReference>
<evidence type="ECO:0000313" key="2">
    <source>
        <dbReference type="EMBL" id="EKT4093661.1"/>
    </source>
</evidence>
<name>A0AAI9C3W1_STEMA</name>
<organism evidence="2 3">
    <name type="scientific">Stenotrophomonas maltophilia</name>
    <name type="common">Pseudomonas maltophilia</name>
    <name type="synonym">Xanthomonas maltophilia</name>
    <dbReference type="NCBI Taxonomy" id="40324"/>
    <lineage>
        <taxon>Bacteria</taxon>
        <taxon>Pseudomonadati</taxon>
        <taxon>Pseudomonadota</taxon>
        <taxon>Gammaproteobacteria</taxon>
        <taxon>Lysobacterales</taxon>
        <taxon>Lysobacteraceae</taxon>
        <taxon>Stenotrophomonas</taxon>
        <taxon>Stenotrophomonas maltophilia group</taxon>
    </lineage>
</organism>
<comment type="caution">
    <text evidence="2">The sequence shown here is derived from an EMBL/GenBank/DDBJ whole genome shotgun (WGS) entry which is preliminary data.</text>
</comment>
<feature type="domain" description="Immunity protein 12" evidence="1">
    <location>
        <begin position="2"/>
        <end position="87"/>
    </location>
</feature>
<dbReference type="RefSeq" id="WP_153854890.1">
    <property type="nucleotide sequence ID" value="NZ_CP080573.1"/>
</dbReference>
<protein>
    <submittedName>
        <fullName evidence="2">Immunity protein 12</fullName>
    </submittedName>
</protein>
<reference evidence="2" key="1">
    <citation type="submission" date="2022-07" db="EMBL/GenBank/DDBJ databases">
        <authorList>
            <consortium name="DAFM: The Division of Animal and Food Microbiology"/>
        </authorList>
    </citation>
    <scope>NUCLEOTIDE SEQUENCE</scope>
    <source>
        <strain evidence="2">19MO01SH01-2</strain>
    </source>
</reference>
<sequence length="132" mass="13895">MEVTLSGRLGGPEVGMKYQPGIVQARARLKSAFAELSIDGLETIDVELWISGSLTEYCPEGISSSVRFYAKKKSVLLAVCVGKDEATSVDDDCAASAIGGWLTRGFESAKLPRSAGRIDFSGVAGAVNLCFA</sequence>
<proteinExistence type="predicted"/>
<evidence type="ECO:0000259" key="1">
    <source>
        <dbReference type="Pfam" id="PF15560"/>
    </source>
</evidence>
<gene>
    <name evidence="2" type="ORF">QEG23_003197</name>
</gene>